<keyword evidence="3 5" id="KW-0371">Homeobox</keyword>
<evidence type="ECO:0000256" key="4">
    <source>
        <dbReference type="ARBA" id="ARBA00023242"/>
    </source>
</evidence>
<keyword evidence="4 5" id="KW-0539">Nucleus</keyword>
<evidence type="ECO:0000256" key="1">
    <source>
        <dbReference type="ARBA" id="ARBA00004123"/>
    </source>
</evidence>
<dbReference type="InterPro" id="IPR009057">
    <property type="entry name" value="Homeodomain-like_sf"/>
</dbReference>
<dbReference type="GO" id="GO:0000981">
    <property type="term" value="F:DNA-binding transcription factor activity, RNA polymerase II-specific"/>
    <property type="evidence" value="ECO:0007669"/>
    <property type="project" value="InterPro"/>
</dbReference>
<reference evidence="10" key="1">
    <citation type="submission" date="2022-06" db="EMBL/GenBank/DDBJ databases">
        <authorList>
            <person name="Berger JAMES D."/>
            <person name="Berger JAMES D."/>
        </authorList>
    </citation>
    <scope>NUCLEOTIDE SEQUENCE [LARGE SCALE GENOMIC DNA]</scope>
</reference>
<keyword evidence="10" id="KW-1185">Reference proteome</keyword>
<dbReference type="PROSITE" id="PS00027">
    <property type="entry name" value="HOMEOBOX_1"/>
    <property type="match status" value="1"/>
</dbReference>
<feature type="coiled-coil region" evidence="7">
    <location>
        <begin position="516"/>
        <end position="543"/>
    </location>
</feature>
<evidence type="ECO:0000256" key="5">
    <source>
        <dbReference type="PROSITE-ProRule" id="PRU00108"/>
    </source>
</evidence>
<dbReference type="Pfam" id="PF00046">
    <property type="entry name" value="Homeodomain"/>
    <property type="match status" value="1"/>
</dbReference>
<feature type="compositionally biased region" description="Low complexity" evidence="8">
    <location>
        <begin position="382"/>
        <end position="410"/>
    </location>
</feature>
<feature type="region of interest" description="Disordered" evidence="8">
    <location>
        <begin position="551"/>
        <end position="575"/>
    </location>
</feature>
<dbReference type="PANTHER" id="PTHR24333:SF5">
    <property type="entry name" value="VENT HOMEOBOX"/>
    <property type="match status" value="1"/>
</dbReference>
<dbReference type="SUPFAM" id="SSF46689">
    <property type="entry name" value="Homeodomain-like"/>
    <property type="match status" value="1"/>
</dbReference>
<dbReference type="Proteomes" id="UP000050795">
    <property type="component" value="Unassembled WGS sequence"/>
</dbReference>
<dbReference type="WBParaSite" id="TREG1_88300.1">
    <property type="protein sequence ID" value="TREG1_88300.1"/>
    <property type="gene ID" value="TREG1_88300"/>
</dbReference>
<dbReference type="Gene3D" id="1.10.10.60">
    <property type="entry name" value="Homeodomain-like"/>
    <property type="match status" value="1"/>
</dbReference>
<dbReference type="GO" id="GO:0005634">
    <property type="term" value="C:nucleus"/>
    <property type="evidence" value="ECO:0007669"/>
    <property type="project" value="UniProtKB-SubCell"/>
</dbReference>
<sequence length="714" mass="82442">MDCLPNFSPKISELENSLYLLSSTAESLTPTTMAATTTTTTTDKVNSSSTFLITDILAPNKKDNIEHLTKDNENIEPFEHIQQKQAEIQNDSETMKCFQFDKDKSSVNSLIDGNSNNAHFWNYLYNFLTTNSSAYTKQFLADQLQLPLVTHLSQGAFSEKIKERSEIITETARQTLLQNIYHTQNYNENTHATDSNPLRMIYSEFWKYFVENSLRNSDKNDLENKDNFENSRDDQLCNLNQSKLYWSRLFEQYLNQTQNSVFNSANNNNSQSNSNVIYIKETVGQRKEDNEGVRQEDFVNQEKFLKISNLENSSINASQLDDMKSYKIWLHSMQCLNSQQKMIDAYKSHHWMKNYFNETDGIKSNSEAYTVQSRNAPRVNVNSSSSSSINSNSISSSDNENTTNTSNSSNDSHRGNILTPMDFSSNSALDALIHMTTSTMKQLKRPGDISDEFHEQSTIQFYNKVSQTRKRRKTRTTFSNSQLSELENNFHRQKYLTPSDRDRIAKHLGLTNTQVITWFQNRRAKLKREAEELERDVMALRKQKQQKFNCFSLPLHEDDDDDNDEESGEDEEKSLKDDCHEFMQANHSKLLTQSLTLSRVSSTLIPIRDSLDSKRGITNTSHIIHSNAFIGSTGDERRTRQIESNMSLDCNRINNENYIKNFHFHEKQIPLLSLKNNNSTNDVYHGDNDGNKQRSFEKSNQIWCPALELEQESS</sequence>
<dbReference type="InterPro" id="IPR017970">
    <property type="entry name" value="Homeobox_CS"/>
</dbReference>
<evidence type="ECO:0000313" key="11">
    <source>
        <dbReference type="WBParaSite" id="TREG1_88300.1"/>
    </source>
</evidence>
<reference evidence="11" key="2">
    <citation type="submission" date="2023-11" db="UniProtKB">
        <authorList>
            <consortium name="WormBaseParasite"/>
        </authorList>
    </citation>
    <scope>IDENTIFICATION</scope>
</reference>
<feature type="region of interest" description="Disordered" evidence="8">
    <location>
        <begin position="370"/>
        <end position="420"/>
    </location>
</feature>
<evidence type="ECO:0000313" key="10">
    <source>
        <dbReference type="Proteomes" id="UP000050795"/>
    </source>
</evidence>
<keyword evidence="2 5" id="KW-0238">DNA-binding</keyword>
<comment type="subcellular location">
    <subcellularLocation>
        <location evidence="1 5 6">Nucleus</location>
    </subcellularLocation>
</comment>
<evidence type="ECO:0000256" key="2">
    <source>
        <dbReference type="ARBA" id="ARBA00023125"/>
    </source>
</evidence>
<protein>
    <recommendedName>
        <fullName evidence="9">Homeobox domain-containing protein</fullName>
    </recommendedName>
</protein>
<dbReference type="PROSITE" id="PS50071">
    <property type="entry name" value="HOMEOBOX_2"/>
    <property type="match status" value="1"/>
</dbReference>
<organism evidence="10 11">
    <name type="scientific">Trichobilharzia regenti</name>
    <name type="common">Nasal bird schistosome</name>
    <dbReference type="NCBI Taxonomy" id="157069"/>
    <lineage>
        <taxon>Eukaryota</taxon>
        <taxon>Metazoa</taxon>
        <taxon>Spiralia</taxon>
        <taxon>Lophotrochozoa</taxon>
        <taxon>Platyhelminthes</taxon>
        <taxon>Trematoda</taxon>
        <taxon>Digenea</taxon>
        <taxon>Strigeidida</taxon>
        <taxon>Schistosomatoidea</taxon>
        <taxon>Schistosomatidae</taxon>
        <taxon>Trichobilharzia</taxon>
    </lineage>
</organism>
<dbReference type="AlphaFoldDB" id="A0AA85KAG1"/>
<dbReference type="PANTHER" id="PTHR24333">
    <property type="entry name" value="HOMEO BOX HB9 LIKE A-RELATED"/>
    <property type="match status" value="1"/>
</dbReference>
<proteinExistence type="predicted"/>
<dbReference type="InterPro" id="IPR001356">
    <property type="entry name" value="HD"/>
</dbReference>
<evidence type="ECO:0000256" key="3">
    <source>
        <dbReference type="ARBA" id="ARBA00023155"/>
    </source>
</evidence>
<dbReference type="CDD" id="cd00086">
    <property type="entry name" value="homeodomain"/>
    <property type="match status" value="1"/>
</dbReference>
<dbReference type="SMART" id="SM00389">
    <property type="entry name" value="HOX"/>
    <property type="match status" value="1"/>
</dbReference>
<feature type="domain" description="Homeobox" evidence="9">
    <location>
        <begin position="469"/>
        <end position="529"/>
    </location>
</feature>
<dbReference type="GO" id="GO:0003677">
    <property type="term" value="F:DNA binding"/>
    <property type="evidence" value="ECO:0007669"/>
    <property type="project" value="UniProtKB-UniRule"/>
</dbReference>
<evidence type="ECO:0000256" key="7">
    <source>
        <dbReference type="SAM" id="Coils"/>
    </source>
</evidence>
<dbReference type="InterPro" id="IPR050848">
    <property type="entry name" value="Homeobox_TF"/>
</dbReference>
<evidence type="ECO:0000256" key="8">
    <source>
        <dbReference type="SAM" id="MobiDB-lite"/>
    </source>
</evidence>
<name>A0AA85KAG1_TRIRE</name>
<keyword evidence="7" id="KW-0175">Coiled coil</keyword>
<feature type="DNA-binding region" description="Homeobox" evidence="5">
    <location>
        <begin position="471"/>
        <end position="530"/>
    </location>
</feature>
<evidence type="ECO:0000256" key="6">
    <source>
        <dbReference type="RuleBase" id="RU000682"/>
    </source>
</evidence>
<accession>A0AA85KAG1</accession>
<feature type="compositionally biased region" description="Acidic residues" evidence="8">
    <location>
        <begin position="557"/>
        <end position="572"/>
    </location>
</feature>
<evidence type="ECO:0000259" key="9">
    <source>
        <dbReference type="PROSITE" id="PS50071"/>
    </source>
</evidence>